<dbReference type="AlphaFoldDB" id="A0A6I3LJY8"/>
<protein>
    <submittedName>
        <fullName evidence="3">Uncharacterized protein</fullName>
    </submittedName>
</protein>
<evidence type="ECO:0000256" key="1">
    <source>
        <dbReference type="SAM" id="MobiDB-lite"/>
    </source>
</evidence>
<proteinExistence type="predicted"/>
<dbReference type="EMBL" id="WMJX01000034">
    <property type="protein sequence ID" value="MTG98908.1"/>
    <property type="molecule type" value="Genomic_DNA"/>
</dbReference>
<feature type="region of interest" description="Disordered" evidence="1">
    <location>
        <begin position="122"/>
        <end position="142"/>
    </location>
</feature>
<sequence>MKKFIFLFLLVISSSISHGQGIEKDIFEDLKYRSQGYSATFKKNIFDDLVFSDNQKNKIEFTKKYLDLQFPGIHDSEGKKISLFEQLLLTHQKDNGYVATYKVDIFDTVIFEDNRGNKTEMGKDIHGNSTFKENRGGKSSSISTNFRGEVEYSSGGVKATLKKTFKGTWMYEDTDKNTIEFSSKAWDKMLEKFGRKEDVLFFFVQEFLY</sequence>
<feature type="compositionally biased region" description="Basic and acidic residues" evidence="1">
    <location>
        <begin position="122"/>
        <end position="136"/>
    </location>
</feature>
<keyword evidence="4" id="KW-1185">Reference proteome</keyword>
<evidence type="ECO:0000256" key="2">
    <source>
        <dbReference type="SAM" id="SignalP"/>
    </source>
</evidence>
<reference evidence="3 4" key="1">
    <citation type="submission" date="2019-11" db="EMBL/GenBank/DDBJ databases">
        <title>Genome of Strain BIT-d1.</title>
        <authorList>
            <person name="Yang Y."/>
        </authorList>
    </citation>
    <scope>NUCLEOTIDE SEQUENCE [LARGE SCALE GENOMIC DNA]</scope>
    <source>
        <strain evidence="3 4">BIT-d1</strain>
    </source>
</reference>
<gene>
    <name evidence="3" type="ORF">GJV76_12335</name>
</gene>
<accession>A0A6I3LJY8</accession>
<dbReference type="Proteomes" id="UP000438760">
    <property type="component" value="Unassembled WGS sequence"/>
</dbReference>
<comment type="caution">
    <text evidence="3">The sequence shown here is derived from an EMBL/GenBank/DDBJ whole genome shotgun (WGS) entry which is preliminary data.</text>
</comment>
<feature type="signal peptide" evidence="2">
    <location>
        <begin position="1"/>
        <end position="19"/>
    </location>
</feature>
<feature type="chain" id="PRO_5026057178" evidence="2">
    <location>
        <begin position="20"/>
        <end position="209"/>
    </location>
</feature>
<evidence type="ECO:0000313" key="3">
    <source>
        <dbReference type="EMBL" id="MTG98908.1"/>
    </source>
</evidence>
<dbReference type="RefSeq" id="WP_155092919.1">
    <property type="nucleotide sequence ID" value="NZ_CP102754.1"/>
</dbReference>
<dbReference type="OrthoDB" id="996847at2"/>
<evidence type="ECO:0000313" key="4">
    <source>
        <dbReference type="Proteomes" id="UP000438760"/>
    </source>
</evidence>
<keyword evidence="2" id="KW-0732">Signal</keyword>
<organism evidence="3 4">
    <name type="scientific">Myroides albus</name>
    <dbReference type="NCBI Taxonomy" id="2562892"/>
    <lineage>
        <taxon>Bacteria</taxon>
        <taxon>Pseudomonadati</taxon>
        <taxon>Bacteroidota</taxon>
        <taxon>Flavobacteriia</taxon>
        <taxon>Flavobacteriales</taxon>
        <taxon>Flavobacteriaceae</taxon>
        <taxon>Myroides</taxon>
    </lineage>
</organism>
<name>A0A6I3LJY8_9FLAO</name>